<reference evidence="1" key="1">
    <citation type="journal article" date="2020" name="Stud. Mycol.">
        <title>101 Dothideomycetes genomes: a test case for predicting lifestyles and emergence of pathogens.</title>
        <authorList>
            <person name="Haridas S."/>
            <person name="Albert R."/>
            <person name="Binder M."/>
            <person name="Bloem J."/>
            <person name="Labutti K."/>
            <person name="Salamov A."/>
            <person name="Andreopoulos B."/>
            <person name="Baker S."/>
            <person name="Barry K."/>
            <person name="Bills G."/>
            <person name="Bluhm B."/>
            <person name="Cannon C."/>
            <person name="Castanera R."/>
            <person name="Culley D."/>
            <person name="Daum C."/>
            <person name="Ezra D."/>
            <person name="Gonzalez J."/>
            <person name="Henrissat B."/>
            <person name="Kuo A."/>
            <person name="Liang C."/>
            <person name="Lipzen A."/>
            <person name="Lutzoni F."/>
            <person name="Magnuson J."/>
            <person name="Mondo S."/>
            <person name="Nolan M."/>
            <person name="Ohm R."/>
            <person name="Pangilinan J."/>
            <person name="Park H.-J."/>
            <person name="Ramirez L."/>
            <person name="Alfaro M."/>
            <person name="Sun H."/>
            <person name="Tritt A."/>
            <person name="Yoshinaga Y."/>
            <person name="Zwiers L.-H."/>
            <person name="Turgeon B."/>
            <person name="Goodwin S."/>
            <person name="Spatafora J."/>
            <person name="Crous P."/>
            <person name="Grigoriev I."/>
        </authorList>
    </citation>
    <scope>NUCLEOTIDE SEQUENCE</scope>
    <source>
        <strain evidence="1">CBS 525.71</strain>
    </source>
</reference>
<dbReference type="EMBL" id="MU006717">
    <property type="protein sequence ID" value="KAF2627329.1"/>
    <property type="molecule type" value="Genomic_DNA"/>
</dbReference>
<keyword evidence="2" id="KW-1185">Reference proteome</keyword>
<gene>
    <name evidence="1" type="ORF">BU25DRAFT_469006</name>
</gene>
<dbReference type="Proteomes" id="UP000799754">
    <property type="component" value="Unassembled WGS sequence"/>
</dbReference>
<sequence length="129" mass="14018">MAGDRNIIFDKTFASSDIIASRRVDKNYVYKGQHVRRITDTSIGMALMPRISIADDSIFLLEGASVPFVLRRAKGQDEASTNEYTWEVIGPAYVRGVMQGALGASQTSHKHGASDIDLSAVLNLESISG</sequence>
<name>A0ACB6S1Q6_9PLEO</name>
<comment type="caution">
    <text evidence="1">The sequence shown here is derived from an EMBL/GenBank/DDBJ whole genome shotgun (WGS) entry which is preliminary data.</text>
</comment>
<protein>
    <submittedName>
        <fullName evidence="1">Uncharacterized protein</fullName>
    </submittedName>
</protein>
<proteinExistence type="predicted"/>
<accession>A0ACB6S1Q6</accession>
<organism evidence="1 2">
    <name type="scientific">Macroventuria anomochaeta</name>
    <dbReference type="NCBI Taxonomy" id="301207"/>
    <lineage>
        <taxon>Eukaryota</taxon>
        <taxon>Fungi</taxon>
        <taxon>Dikarya</taxon>
        <taxon>Ascomycota</taxon>
        <taxon>Pezizomycotina</taxon>
        <taxon>Dothideomycetes</taxon>
        <taxon>Pleosporomycetidae</taxon>
        <taxon>Pleosporales</taxon>
        <taxon>Pleosporineae</taxon>
        <taxon>Didymellaceae</taxon>
        <taxon>Macroventuria</taxon>
    </lineage>
</organism>
<evidence type="ECO:0000313" key="2">
    <source>
        <dbReference type="Proteomes" id="UP000799754"/>
    </source>
</evidence>
<evidence type="ECO:0000313" key="1">
    <source>
        <dbReference type="EMBL" id="KAF2627329.1"/>
    </source>
</evidence>